<dbReference type="EMBL" id="GBRD01003695">
    <property type="protein sequence ID" value="JAG62126.1"/>
    <property type="molecule type" value="Transcribed_RNA"/>
</dbReference>
<dbReference type="EMBL" id="GBRD01003887">
    <property type="protein sequence ID" value="JAG61934.1"/>
    <property type="molecule type" value="Transcribed_RNA"/>
</dbReference>
<evidence type="ECO:0000313" key="1">
    <source>
        <dbReference type="EMBL" id="JAG13772.1"/>
    </source>
</evidence>
<reference evidence="3" key="1">
    <citation type="journal article" date="2014" name="PLoS ONE">
        <title>Transcriptome-Based Identification of ABC Transporters in the Western Tarnished Plant Bug Lygus hesperus.</title>
        <authorList>
            <person name="Hull J.J."/>
            <person name="Chaney K."/>
            <person name="Geib S.M."/>
            <person name="Fabrick J.A."/>
            <person name="Brent C.S."/>
            <person name="Walsh D."/>
            <person name="Lavine L.C."/>
        </authorList>
    </citation>
    <scope>NUCLEOTIDE SEQUENCE</scope>
</reference>
<reference evidence="4" key="3">
    <citation type="submission" date="2014-09" db="EMBL/GenBank/DDBJ databases">
        <authorList>
            <person name="Magalhaes I.L.F."/>
            <person name="Oliveira U."/>
            <person name="Santos F.R."/>
            <person name="Vidigal T.H.D.A."/>
            <person name="Brescovit A.D."/>
            <person name="Santos A.J."/>
        </authorList>
    </citation>
    <scope>NUCLEOTIDE SEQUENCE</scope>
</reference>
<gene>
    <name evidence="3" type="primary">kdkA_2</name>
    <name evidence="1" type="synonym">kdkA_0</name>
    <name evidence="2" type="synonym">kdkA_1</name>
    <name evidence="1" type="ORF">CM83_39939</name>
    <name evidence="2" type="ORF">CM83_39951</name>
    <name evidence="3" type="ORF">CM83_39959</name>
</gene>
<keyword evidence="3" id="KW-0808">Transferase</keyword>
<dbReference type="EMBL" id="GBHO01005601">
    <property type="protein sequence ID" value="JAG38003.1"/>
    <property type="molecule type" value="Transcribed_RNA"/>
</dbReference>
<sequence length="106" mass="12079">MVLVHPKCESNEKAMIYDYGMIEVTEPFRVTKGSVELRSLLTEKDVITETIKDKASFECITMDFDITPKEGDDKVWVLGELGKLFLGVHDPSVCKKNLTEKNLELR</sequence>
<evidence type="ECO:0000313" key="3">
    <source>
        <dbReference type="EMBL" id="JAG38003.1"/>
    </source>
</evidence>
<dbReference type="EMBL" id="GBHO01005604">
    <property type="protein sequence ID" value="JAG38000.1"/>
    <property type="molecule type" value="Transcribed_RNA"/>
</dbReference>
<evidence type="ECO:0000313" key="4">
    <source>
        <dbReference type="EMBL" id="JAG61934.1"/>
    </source>
</evidence>
<dbReference type="EMBL" id="GBRD01003694">
    <property type="protein sequence ID" value="JAG62127.1"/>
    <property type="molecule type" value="Transcribed_RNA"/>
</dbReference>
<protein>
    <submittedName>
        <fullName evidence="3">3-deoxy-D-manno-octulosonic acid kinase</fullName>
    </submittedName>
</protein>
<organism evidence="3">
    <name type="scientific">Lygus hesperus</name>
    <name type="common">Western plant bug</name>
    <dbReference type="NCBI Taxonomy" id="30085"/>
    <lineage>
        <taxon>Eukaryota</taxon>
        <taxon>Metazoa</taxon>
        <taxon>Ecdysozoa</taxon>
        <taxon>Arthropoda</taxon>
        <taxon>Hexapoda</taxon>
        <taxon>Insecta</taxon>
        <taxon>Pterygota</taxon>
        <taxon>Neoptera</taxon>
        <taxon>Paraneoptera</taxon>
        <taxon>Hemiptera</taxon>
        <taxon>Heteroptera</taxon>
        <taxon>Panheteroptera</taxon>
        <taxon>Cimicomorpha</taxon>
        <taxon>Miridae</taxon>
        <taxon>Mirini</taxon>
        <taxon>Lygus</taxon>
    </lineage>
</organism>
<dbReference type="AlphaFoldDB" id="A0A0A9Z3T0"/>
<dbReference type="EMBL" id="GBHO01029832">
    <property type="protein sequence ID" value="JAG13772.1"/>
    <property type="molecule type" value="Transcribed_RNA"/>
</dbReference>
<dbReference type="GO" id="GO:0016301">
    <property type="term" value="F:kinase activity"/>
    <property type="evidence" value="ECO:0007669"/>
    <property type="project" value="UniProtKB-KW"/>
</dbReference>
<dbReference type="EMBL" id="GBRD01003800">
    <property type="protein sequence ID" value="JAG62021.1"/>
    <property type="molecule type" value="Transcribed_RNA"/>
</dbReference>
<reference evidence="3" key="2">
    <citation type="submission" date="2014-07" db="EMBL/GenBank/DDBJ databases">
        <authorList>
            <person name="Hull J."/>
        </authorList>
    </citation>
    <scope>NUCLEOTIDE SEQUENCE</scope>
</reference>
<accession>A0A0A9Z3T0</accession>
<proteinExistence type="predicted"/>
<evidence type="ECO:0000313" key="2">
    <source>
        <dbReference type="EMBL" id="JAG38000.1"/>
    </source>
</evidence>
<keyword evidence="3" id="KW-0418">Kinase</keyword>
<name>A0A0A9Z3T0_LYGHE</name>